<protein>
    <submittedName>
        <fullName evidence="4">Related to SWA2-Clathrin-binding protein required for normal clathrin function and for uncoating of clathrin-coated vesicles</fullName>
    </submittedName>
</protein>
<organism evidence="4 5">
    <name type="scientific">Serendipita indica (strain DSM 11827)</name>
    <name type="common">Root endophyte fungus</name>
    <name type="synonym">Piriformospora indica</name>
    <dbReference type="NCBI Taxonomy" id="1109443"/>
    <lineage>
        <taxon>Eukaryota</taxon>
        <taxon>Fungi</taxon>
        <taxon>Dikarya</taxon>
        <taxon>Basidiomycota</taxon>
        <taxon>Agaricomycotina</taxon>
        <taxon>Agaricomycetes</taxon>
        <taxon>Sebacinales</taxon>
        <taxon>Serendipitaceae</taxon>
        <taxon>Serendipita</taxon>
    </lineage>
</organism>
<feature type="compositionally biased region" description="Polar residues" evidence="2">
    <location>
        <begin position="273"/>
        <end position="290"/>
    </location>
</feature>
<feature type="region of interest" description="Disordered" evidence="2">
    <location>
        <begin position="249"/>
        <end position="349"/>
    </location>
</feature>
<dbReference type="Proteomes" id="UP000007148">
    <property type="component" value="Unassembled WGS sequence"/>
</dbReference>
<comment type="caution">
    <text evidence="4">The sequence shown here is derived from an EMBL/GenBank/DDBJ whole genome shotgun (WGS) entry which is preliminary data.</text>
</comment>
<feature type="compositionally biased region" description="Low complexity" evidence="2">
    <location>
        <begin position="509"/>
        <end position="518"/>
    </location>
</feature>
<feature type="compositionally biased region" description="Basic and acidic residues" evidence="2">
    <location>
        <begin position="105"/>
        <end position="127"/>
    </location>
</feature>
<feature type="region of interest" description="Disordered" evidence="2">
    <location>
        <begin position="196"/>
        <end position="237"/>
    </location>
</feature>
<dbReference type="SUPFAM" id="SSF46934">
    <property type="entry name" value="UBA-like"/>
    <property type="match status" value="1"/>
</dbReference>
<feature type="compositionally biased region" description="Polar residues" evidence="2">
    <location>
        <begin position="218"/>
        <end position="237"/>
    </location>
</feature>
<feature type="compositionally biased region" description="Polar residues" evidence="2">
    <location>
        <begin position="817"/>
        <end position="827"/>
    </location>
</feature>
<dbReference type="Gene3D" id="1.25.40.10">
    <property type="entry name" value="Tetratricopeptide repeat domain"/>
    <property type="match status" value="1"/>
</dbReference>
<dbReference type="InterPro" id="IPR011990">
    <property type="entry name" value="TPR-like_helical_dom_sf"/>
</dbReference>
<dbReference type="InterPro" id="IPR015940">
    <property type="entry name" value="UBA"/>
</dbReference>
<dbReference type="OrthoDB" id="1717591at2759"/>
<keyword evidence="5" id="KW-1185">Reference proteome</keyword>
<dbReference type="HOGENOM" id="CLU_005723_1_0_1"/>
<evidence type="ECO:0000256" key="2">
    <source>
        <dbReference type="SAM" id="MobiDB-lite"/>
    </source>
</evidence>
<dbReference type="SUPFAM" id="SSF48452">
    <property type="entry name" value="TPR-like"/>
    <property type="match status" value="1"/>
</dbReference>
<dbReference type="EMBL" id="CAFZ01000107">
    <property type="protein sequence ID" value="CCA71136.1"/>
    <property type="molecule type" value="Genomic_DNA"/>
</dbReference>
<sequence length="942" mass="100140">MDAFAGLAWDEPKAGNKNTTLGAQQTRQLTPSQFSQSSSTNDVFGRLAAAGQPAAVPKPANGIGSHINIPSRNVSTPQMANSSGGDPFSGLFARGGSPNINMSMADRRAHAEREKRDKERREREKVEAQGAMWDQFENTFSTGNSNVNSRTASPSPAILAARSHGVSTPPIGLKTNPGVAKVAASPPSGTDLFWSMHHSPQAGSSRTGSPAILPQRPGTGSRQHSGQSLDALATATQTNDTWSQLDALAAPKPSPAVRSPPSALDPFDVDLLSGTSSSQPLATPPISRTRSPGDFDFNERDDGAVSEDDILGDLAKPVIRSDTPDLSRKSIGSPAKSKPSRASSPPPHIIGQIVEMGFTPEQARNALAATDTGVDVEVALESLLAAAGSGDITSPSPYTDSHPPPPRNRTAPREQPPPRASGTSTPTGNSNSNILSGQIQADKLLAQASEIGFSMFTRANAFWNQGKEVVQKAYEETRKTTLNAGPPAPSDGRPRWMANAPVEDEGADPTTPRRAAAPSGGGFKDDDDLPEEMPLPRQKAPPKAAAPAPAAQPRSASLFDDGEETYVSPHRRRAAPAAASSRADTVQTSARAPNYPSRQAQQPQRQQTQERKRPPLVIPDTSPSAYAQCTSFRTKGTEFFKLGQYGEAESCYTRAITSLPDTHILLTSLYTNRAAARLKTGDSGGAAADCLSALKLLGVSEDLSGLMDVDDRPSLQFDGVPGKLDLREQAVKALQRRAAGLEAMERWDRARAVWERLAGLSWTQAQGRVKDEATRSAGRCRTMVSGATAAPSTSGPSSSQTPAKPRPRPAPRPAVTSAVSSKPSEASQRLRALDAAQEAEENVKIQLKDSVDARIQAWKGGKEANVRALIASLETVLWPELNWQKVGMHELVTPSQVKIRYTKAIAKVHPDKLKTGNTTTEQRMIANGVFAGLNEAWGSFKQ</sequence>
<feature type="compositionally biased region" description="Low complexity" evidence="2">
    <location>
        <begin position="333"/>
        <end position="343"/>
    </location>
</feature>
<dbReference type="PANTHER" id="PTHR23172">
    <property type="entry name" value="AUXILIN/CYCLIN G-ASSOCIATED KINASE-RELATED"/>
    <property type="match status" value="1"/>
</dbReference>
<feature type="compositionally biased region" description="Low complexity" evidence="2">
    <location>
        <begin position="596"/>
        <end position="607"/>
    </location>
</feature>
<dbReference type="PANTHER" id="PTHR23172:SF19">
    <property type="entry name" value="J DOMAIN-CONTAINING PROTEIN"/>
    <property type="match status" value="1"/>
</dbReference>
<feature type="region of interest" description="Disordered" evidence="2">
    <location>
        <begin position="766"/>
        <end position="835"/>
    </location>
</feature>
<dbReference type="GO" id="GO:0005737">
    <property type="term" value="C:cytoplasm"/>
    <property type="evidence" value="ECO:0007669"/>
    <property type="project" value="TreeGrafter"/>
</dbReference>
<feature type="compositionally biased region" description="Low complexity" evidence="2">
    <location>
        <begin position="388"/>
        <end position="401"/>
    </location>
</feature>
<dbReference type="PROSITE" id="PS50005">
    <property type="entry name" value="TPR"/>
    <property type="match status" value="1"/>
</dbReference>
<dbReference type="FunFam" id="1.10.287.110:FF:000002">
    <property type="entry name" value="putative tyrosine-protein phosphatase auxilin isoform X2"/>
    <property type="match status" value="1"/>
</dbReference>
<gene>
    <name evidence="4" type="ORF">PIIN_05071</name>
</gene>
<dbReference type="InterPro" id="IPR019734">
    <property type="entry name" value="TPR_rpt"/>
</dbReference>
<feature type="region of interest" description="Disordered" evidence="2">
    <location>
        <begin position="54"/>
        <end position="131"/>
    </location>
</feature>
<dbReference type="GO" id="GO:0030276">
    <property type="term" value="F:clathrin binding"/>
    <property type="evidence" value="ECO:0007669"/>
    <property type="project" value="TreeGrafter"/>
</dbReference>
<feature type="compositionally biased region" description="Basic and acidic residues" evidence="2">
    <location>
        <begin position="291"/>
        <end position="303"/>
    </location>
</feature>
<dbReference type="GO" id="GO:0031982">
    <property type="term" value="C:vesicle"/>
    <property type="evidence" value="ECO:0007669"/>
    <property type="project" value="TreeGrafter"/>
</dbReference>
<dbReference type="InParanoid" id="G4TIJ2"/>
<dbReference type="PROSITE" id="PS50030">
    <property type="entry name" value="UBA"/>
    <property type="match status" value="1"/>
</dbReference>
<dbReference type="SMART" id="SM00028">
    <property type="entry name" value="TPR"/>
    <property type="match status" value="2"/>
</dbReference>
<feature type="compositionally biased region" description="Low complexity" evidence="2">
    <location>
        <begin position="535"/>
        <end position="558"/>
    </location>
</feature>
<evidence type="ECO:0000313" key="4">
    <source>
        <dbReference type="EMBL" id="CCA71136.1"/>
    </source>
</evidence>
<reference evidence="4 5" key="1">
    <citation type="journal article" date="2011" name="PLoS Pathog.">
        <title>Endophytic Life Strategies Decoded by Genome and Transcriptome Analyses of the Mutualistic Root Symbiont Piriformospora indica.</title>
        <authorList>
            <person name="Zuccaro A."/>
            <person name="Lahrmann U."/>
            <person name="Guldener U."/>
            <person name="Langen G."/>
            <person name="Pfiffi S."/>
            <person name="Biedenkopf D."/>
            <person name="Wong P."/>
            <person name="Samans B."/>
            <person name="Grimm C."/>
            <person name="Basiewicz M."/>
            <person name="Murat C."/>
            <person name="Martin F."/>
            <person name="Kogel K.H."/>
        </authorList>
    </citation>
    <scope>NUCLEOTIDE SEQUENCE [LARGE SCALE GENOMIC DNA]</scope>
    <source>
        <strain evidence="4 5">DSM 11827</strain>
    </source>
</reference>
<dbReference type="Pfam" id="PF00627">
    <property type="entry name" value="UBA"/>
    <property type="match status" value="1"/>
</dbReference>
<dbReference type="GO" id="GO:0072583">
    <property type="term" value="P:clathrin-dependent endocytosis"/>
    <property type="evidence" value="ECO:0007669"/>
    <property type="project" value="TreeGrafter"/>
</dbReference>
<dbReference type="FunCoup" id="G4TIJ2">
    <property type="interactions" value="62"/>
</dbReference>
<feature type="compositionally biased region" description="Low complexity" evidence="2">
    <location>
        <begin position="785"/>
        <end position="803"/>
    </location>
</feature>
<dbReference type="eggNOG" id="KOG0431">
    <property type="taxonomic scope" value="Eukaryota"/>
</dbReference>
<dbReference type="SUPFAM" id="SSF46565">
    <property type="entry name" value="Chaperone J-domain"/>
    <property type="match status" value="1"/>
</dbReference>
<accession>G4TIJ2</accession>
<dbReference type="InterPro" id="IPR036869">
    <property type="entry name" value="J_dom_sf"/>
</dbReference>
<dbReference type="Gene3D" id="1.10.8.10">
    <property type="entry name" value="DNA helicase RuvA subunit, C-terminal domain"/>
    <property type="match status" value="1"/>
</dbReference>
<evidence type="ECO:0000313" key="5">
    <source>
        <dbReference type="Proteomes" id="UP000007148"/>
    </source>
</evidence>
<dbReference type="STRING" id="1109443.G4TIJ2"/>
<feature type="domain" description="UBA" evidence="3">
    <location>
        <begin position="344"/>
        <end position="386"/>
    </location>
</feature>
<dbReference type="Gene3D" id="1.10.287.110">
    <property type="entry name" value="DnaJ domain"/>
    <property type="match status" value="1"/>
</dbReference>
<proteinExistence type="predicted"/>
<feature type="region of interest" description="Disordered" evidence="2">
    <location>
        <begin position="478"/>
        <end position="624"/>
    </location>
</feature>
<keyword evidence="1" id="KW-0802">TPR repeat</keyword>
<feature type="compositionally biased region" description="Polar residues" evidence="2">
    <location>
        <begin position="68"/>
        <end position="84"/>
    </location>
</feature>
<dbReference type="GO" id="GO:0072318">
    <property type="term" value="P:clathrin coat disassembly"/>
    <property type="evidence" value="ECO:0007669"/>
    <property type="project" value="TreeGrafter"/>
</dbReference>
<feature type="repeat" description="TPR" evidence="1">
    <location>
        <begin position="629"/>
        <end position="662"/>
    </location>
</feature>
<dbReference type="AlphaFoldDB" id="G4TIJ2"/>
<evidence type="ECO:0000256" key="1">
    <source>
        <dbReference type="PROSITE-ProRule" id="PRU00339"/>
    </source>
</evidence>
<feature type="region of interest" description="Disordered" evidence="2">
    <location>
        <begin position="388"/>
        <end position="434"/>
    </location>
</feature>
<name>G4TIJ2_SERID</name>
<dbReference type="SMART" id="SM00165">
    <property type="entry name" value="UBA"/>
    <property type="match status" value="1"/>
</dbReference>
<dbReference type="OMA" id="GMHELVM"/>
<evidence type="ECO:0000259" key="3">
    <source>
        <dbReference type="PROSITE" id="PS50030"/>
    </source>
</evidence>
<feature type="compositionally biased region" description="Low complexity" evidence="2">
    <location>
        <begin position="421"/>
        <end position="433"/>
    </location>
</feature>
<dbReference type="InterPro" id="IPR009060">
    <property type="entry name" value="UBA-like_sf"/>
</dbReference>